<accession>A0A382PJ59</accession>
<dbReference type="EMBL" id="UINC01107371">
    <property type="protein sequence ID" value="SVC72695.1"/>
    <property type="molecule type" value="Genomic_DNA"/>
</dbReference>
<feature type="non-terminal residue" evidence="2">
    <location>
        <position position="328"/>
    </location>
</feature>
<dbReference type="Pfam" id="PF01963">
    <property type="entry name" value="TraB_PrgY_gumN"/>
    <property type="match status" value="1"/>
</dbReference>
<dbReference type="InterPro" id="IPR002816">
    <property type="entry name" value="TraB/PrgY/GumN_fam"/>
</dbReference>
<gene>
    <name evidence="2" type="ORF">METZ01_LOCUS325549</name>
</gene>
<protein>
    <recommendedName>
        <fullName evidence="3">TraB/GumN family protein</fullName>
    </recommendedName>
</protein>
<feature type="compositionally biased region" description="Polar residues" evidence="1">
    <location>
        <begin position="314"/>
        <end position="328"/>
    </location>
</feature>
<reference evidence="2" key="1">
    <citation type="submission" date="2018-05" db="EMBL/GenBank/DDBJ databases">
        <authorList>
            <person name="Lanie J.A."/>
            <person name="Ng W.-L."/>
            <person name="Kazmierczak K.M."/>
            <person name="Andrzejewski T.M."/>
            <person name="Davidsen T.M."/>
            <person name="Wayne K.J."/>
            <person name="Tettelin H."/>
            <person name="Glass J.I."/>
            <person name="Rusch D."/>
            <person name="Podicherti R."/>
            <person name="Tsui H.-C.T."/>
            <person name="Winkler M.E."/>
        </authorList>
    </citation>
    <scope>NUCLEOTIDE SEQUENCE</scope>
</reference>
<evidence type="ECO:0000256" key="1">
    <source>
        <dbReference type="SAM" id="MobiDB-lite"/>
    </source>
</evidence>
<dbReference type="InterPro" id="IPR047111">
    <property type="entry name" value="YbaP-like"/>
</dbReference>
<dbReference type="CDD" id="cd14789">
    <property type="entry name" value="Tiki"/>
    <property type="match status" value="1"/>
</dbReference>
<dbReference type="PANTHER" id="PTHR40590:SF1">
    <property type="entry name" value="CYTOPLASMIC PROTEIN"/>
    <property type="match status" value="1"/>
</dbReference>
<dbReference type="AlphaFoldDB" id="A0A382PJ59"/>
<sequence>MFVKSIKHNYTFYPKHLLWLLLVSFILIGKTSYAQEKKLLWEISNDDSVVYLVGTVHALEWHDYPLDILYEEAYRVADRVVFEVDLSSFGPEDAENFIQQNGFYPQGQTIRSHVSNKTYNLLREAAEAQGVDFNEVAKIKPWVWAAVFIDAMIQQSGLDPELGVDQHFSDKAAQDNKEIMELETWIDQLKIFSDAPLDKQGKYLDEIVNDLESNSIGDDEATVDAWRDSDLSQLDTLVEEMREEDDYAYGRLIKDRNNKWVPKIINYLNTPGTTTVFAGAAHFAGKDSVVKLLDKINYKATRLPSPPRLLDSPTNQTLNEGSSLTLSS</sequence>
<evidence type="ECO:0008006" key="3">
    <source>
        <dbReference type="Google" id="ProtNLM"/>
    </source>
</evidence>
<name>A0A382PJ59_9ZZZZ</name>
<feature type="region of interest" description="Disordered" evidence="1">
    <location>
        <begin position="304"/>
        <end position="328"/>
    </location>
</feature>
<dbReference type="PANTHER" id="PTHR40590">
    <property type="entry name" value="CYTOPLASMIC PROTEIN-RELATED"/>
    <property type="match status" value="1"/>
</dbReference>
<proteinExistence type="predicted"/>
<organism evidence="2">
    <name type="scientific">marine metagenome</name>
    <dbReference type="NCBI Taxonomy" id="408172"/>
    <lineage>
        <taxon>unclassified sequences</taxon>
        <taxon>metagenomes</taxon>
        <taxon>ecological metagenomes</taxon>
    </lineage>
</organism>
<evidence type="ECO:0000313" key="2">
    <source>
        <dbReference type="EMBL" id="SVC72695.1"/>
    </source>
</evidence>